<evidence type="ECO:0000313" key="7">
    <source>
        <dbReference type="EMBL" id="WBW70861.1"/>
    </source>
</evidence>
<dbReference type="Proteomes" id="UP001212411">
    <property type="component" value="Chromosome 1"/>
</dbReference>
<keyword evidence="4 6" id="KW-0067">ATP-binding</keyword>
<dbReference type="PANTHER" id="PTHR11088:SF89">
    <property type="entry name" value="TRNA DIMETHYLALLYLTRANSFERASE"/>
    <property type="match status" value="1"/>
</dbReference>
<evidence type="ECO:0000256" key="2">
    <source>
        <dbReference type="ARBA" id="ARBA00022679"/>
    </source>
</evidence>
<dbReference type="NCBIfam" id="TIGR00174">
    <property type="entry name" value="miaA"/>
    <property type="match status" value="1"/>
</dbReference>
<dbReference type="Gene3D" id="3.30.160.60">
    <property type="entry name" value="Classic Zinc Finger"/>
    <property type="match status" value="1"/>
</dbReference>
<dbReference type="GeneID" id="80875520"/>
<proteinExistence type="inferred from homology"/>
<dbReference type="KEGG" id="som:SOMG_02038"/>
<dbReference type="PANTHER" id="PTHR11088">
    <property type="entry name" value="TRNA DIMETHYLALLYLTRANSFERASE"/>
    <property type="match status" value="1"/>
</dbReference>
<evidence type="ECO:0000256" key="3">
    <source>
        <dbReference type="ARBA" id="ARBA00022741"/>
    </source>
</evidence>
<dbReference type="GO" id="GO:0005739">
    <property type="term" value="C:mitochondrion"/>
    <property type="evidence" value="ECO:0007669"/>
    <property type="project" value="TreeGrafter"/>
</dbReference>
<gene>
    <name evidence="7" type="primary">tit1</name>
    <name evidence="7" type="ORF">SOMG_02038</name>
</gene>
<keyword evidence="2 6" id="KW-0808">Transferase</keyword>
<reference evidence="7 8" key="1">
    <citation type="journal article" date="2023" name="G3 (Bethesda)">
        <title>A high-quality reference genome for the fission yeast Schizosaccharomyces osmophilus.</title>
        <authorList>
            <person name="Jia G.S."/>
            <person name="Zhang W.C."/>
            <person name="Liang Y."/>
            <person name="Liu X.H."/>
            <person name="Rhind N."/>
            <person name="Pidoux A."/>
            <person name="Brysch-Herzberg M."/>
            <person name="Du L.L."/>
        </authorList>
    </citation>
    <scope>NUCLEOTIDE SEQUENCE [LARGE SCALE GENOMIC DNA]</scope>
    <source>
        <strain evidence="7 8">CBS 15793</strain>
    </source>
</reference>
<evidence type="ECO:0000256" key="6">
    <source>
        <dbReference type="RuleBase" id="RU003785"/>
    </source>
</evidence>
<comment type="similarity">
    <text evidence="1 6">Belongs to the IPP transferase family.</text>
</comment>
<organism evidence="7 8">
    <name type="scientific">Schizosaccharomyces osmophilus</name>
    <dbReference type="NCBI Taxonomy" id="2545709"/>
    <lineage>
        <taxon>Eukaryota</taxon>
        <taxon>Fungi</taxon>
        <taxon>Dikarya</taxon>
        <taxon>Ascomycota</taxon>
        <taxon>Taphrinomycotina</taxon>
        <taxon>Schizosaccharomycetes</taxon>
        <taxon>Schizosaccharomycetales</taxon>
        <taxon>Schizosaccharomycetaceae</taxon>
        <taxon>Schizosaccharomyces</taxon>
    </lineage>
</organism>
<protein>
    <recommendedName>
        <fullName evidence="5">tRNA dimethylallyltransferase</fullName>
        <ecNumber evidence="5">2.5.1.75</ecNumber>
    </recommendedName>
</protein>
<comment type="catalytic activity">
    <reaction evidence="5">
        <text>adenosine(37) in tRNA + dimethylallyl diphosphate = N(6)-dimethylallyladenosine(37) in tRNA + diphosphate</text>
        <dbReference type="Rhea" id="RHEA:26482"/>
        <dbReference type="Rhea" id="RHEA-COMP:10162"/>
        <dbReference type="Rhea" id="RHEA-COMP:10375"/>
        <dbReference type="ChEBI" id="CHEBI:33019"/>
        <dbReference type="ChEBI" id="CHEBI:57623"/>
        <dbReference type="ChEBI" id="CHEBI:74411"/>
        <dbReference type="ChEBI" id="CHEBI:74415"/>
        <dbReference type="EC" id="2.5.1.75"/>
    </reaction>
</comment>
<keyword evidence="3 6" id="KW-0547">Nucleotide-binding</keyword>
<evidence type="ECO:0000256" key="5">
    <source>
        <dbReference type="RuleBase" id="RU003783"/>
    </source>
</evidence>
<dbReference type="HAMAP" id="MF_00185">
    <property type="entry name" value="IPP_trans"/>
    <property type="match status" value="1"/>
</dbReference>
<dbReference type="SUPFAM" id="SSF52540">
    <property type="entry name" value="P-loop containing nucleoside triphosphate hydrolases"/>
    <property type="match status" value="1"/>
</dbReference>
<dbReference type="Pfam" id="PF01715">
    <property type="entry name" value="IPPT"/>
    <property type="match status" value="1"/>
</dbReference>
<dbReference type="Gene3D" id="1.10.20.140">
    <property type="match status" value="1"/>
</dbReference>
<accession>A0AAF0AS81</accession>
<dbReference type="GO" id="GO:0006400">
    <property type="term" value="P:tRNA modification"/>
    <property type="evidence" value="ECO:0007669"/>
    <property type="project" value="TreeGrafter"/>
</dbReference>
<dbReference type="AlphaFoldDB" id="A0AAF0AS81"/>
<dbReference type="InterPro" id="IPR018022">
    <property type="entry name" value="IPT"/>
</dbReference>
<dbReference type="EMBL" id="CP115611">
    <property type="protein sequence ID" value="WBW70861.1"/>
    <property type="molecule type" value="Genomic_DNA"/>
</dbReference>
<dbReference type="RefSeq" id="XP_056035104.1">
    <property type="nucleotide sequence ID" value="XM_056180831.1"/>
</dbReference>
<dbReference type="Gene3D" id="3.40.50.300">
    <property type="entry name" value="P-loop containing nucleotide triphosphate hydrolases"/>
    <property type="match status" value="1"/>
</dbReference>
<keyword evidence="8" id="KW-1185">Reference proteome</keyword>
<evidence type="ECO:0000313" key="8">
    <source>
        <dbReference type="Proteomes" id="UP001212411"/>
    </source>
</evidence>
<sequence>MSKPICIVCGTTGAGKSDLAVELAKKFETEVINADSMQVYRGFDTITNKISREEQKNVAHHLMSFLDYDQEYSVPNFERDARRIIHGLHAKGKIPILVGGTNYYLHSLLFDDSTLSSIDPPLPDKVKHPDEGILSYENTDLMLPYLQKVDPLMAERWHPRDVRKIRRSLEIYFHTGKRPSDIYKEQSSLRKSKLKYKTLLFWANAENDVLMPRLDARVDKMLQHGLLDEIQTMKSSIDKSGFTPDPTRGIWQCIGFKEFEPWFHNSSQETFQACLEKMKVSTKQYAKYQKKWILNRLLPLCVSEQKLRPSSILFSIANTTNLQNWNKEVTRSCDIFSCFFNDQTLPAMSEEEHRVSEKAEKVLQIQDKDTISTKFTCDVCLDKTGRSFVSIGKDAWQTHLQSRKHKMTIRRMKERATRHERIEAAKKAAMEKNMEID</sequence>
<keyword evidence="5" id="KW-0819">tRNA processing</keyword>
<dbReference type="InterPro" id="IPR027417">
    <property type="entry name" value="P-loop_NTPase"/>
</dbReference>
<dbReference type="InterPro" id="IPR039657">
    <property type="entry name" value="Dimethylallyltransferase"/>
</dbReference>
<evidence type="ECO:0000256" key="4">
    <source>
        <dbReference type="ARBA" id="ARBA00022840"/>
    </source>
</evidence>
<dbReference type="EC" id="2.5.1.75" evidence="5"/>
<evidence type="ECO:0000256" key="1">
    <source>
        <dbReference type="ARBA" id="ARBA00005842"/>
    </source>
</evidence>
<dbReference type="GO" id="GO:0052381">
    <property type="term" value="F:tRNA dimethylallyltransferase activity"/>
    <property type="evidence" value="ECO:0007669"/>
    <property type="project" value="UniProtKB-EC"/>
</dbReference>
<name>A0AAF0AS81_9SCHI</name>
<dbReference type="GO" id="GO:0005524">
    <property type="term" value="F:ATP binding"/>
    <property type="evidence" value="ECO:0007669"/>
    <property type="project" value="UniProtKB-KW"/>
</dbReference>